<comment type="similarity">
    <text evidence="2 13">Belongs to the class-II aminoacyl-tRNA synthetase family. Phe-tRNA synthetase alpha subunit type 1 subfamily.</text>
</comment>
<dbReference type="Pfam" id="PF02912">
    <property type="entry name" value="Phe_tRNA-synt_N"/>
    <property type="match status" value="1"/>
</dbReference>
<evidence type="ECO:0000256" key="2">
    <source>
        <dbReference type="ARBA" id="ARBA00010207"/>
    </source>
</evidence>
<dbReference type="STRING" id="1968527.B5M47_00820"/>
<evidence type="ECO:0000256" key="9">
    <source>
        <dbReference type="ARBA" id="ARBA00022842"/>
    </source>
</evidence>
<comment type="subcellular location">
    <subcellularLocation>
        <location evidence="1 13">Cytoplasm</location>
    </subcellularLocation>
</comment>
<comment type="caution">
    <text evidence="15">The sequence shown here is derived from an EMBL/GenBank/DDBJ whole genome shotgun (WGS) entry which is preliminary data.</text>
</comment>
<comment type="subunit">
    <text evidence="3 13">Tetramer of two alpha and two beta subunits.</text>
</comment>
<evidence type="ECO:0000256" key="10">
    <source>
        <dbReference type="ARBA" id="ARBA00022917"/>
    </source>
</evidence>
<dbReference type="InterPro" id="IPR004529">
    <property type="entry name" value="Phe-tRNA-synth_IIc_asu"/>
</dbReference>
<evidence type="ECO:0000313" key="16">
    <source>
        <dbReference type="Proteomes" id="UP000192520"/>
    </source>
</evidence>
<dbReference type="Pfam" id="PF01409">
    <property type="entry name" value="tRNA-synt_2d"/>
    <property type="match status" value="1"/>
</dbReference>
<sequence>MNKQTINELNKRASRELEKLLDLDKLREWKRQYLGKKGLITQLIKQLPGITDNKRPEIGRQINQIKNDLKKAYDRKMSNLQNQPPKTHRQEPNNWFDLTAPGEKTNLGHLHPITQMRQYAEDIFTRMGFEIFEAREVDDDYHNFESLNMPPQHPARDIWDTFWTNQGLVLITHTSSMQNRILSTKEPPLRAVIVGRCFRNEATDARHEHTLHQIEGLLVDRGITLRHLIGVFKAFLDEFYQRDVSIKIQPSYFPFVEPGIEFLIDCTICRGKGTMNKKQCSTCGGSGWIELAGAGMIHPKVLKEAGIDPQKYSGFAWGFGLDRLVMMKYGIEDIRHFHSGDLRFIRQF</sequence>
<keyword evidence="9 13" id="KW-0460">Magnesium</keyword>
<dbReference type="InterPro" id="IPR006195">
    <property type="entry name" value="aa-tRNA-synth_II"/>
</dbReference>
<dbReference type="SUPFAM" id="SSF55681">
    <property type="entry name" value="Class II aaRS and biotin synthetases"/>
    <property type="match status" value="1"/>
</dbReference>
<name>A0A1W9P0T5_UNCC3</name>
<dbReference type="InterPro" id="IPR002319">
    <property type="entry name" value="Phenylalanyl-tRNA_Synthase"/>
</dbReference>
<dbReference type="EC" id="6.1.1.20" evidence="13"/>
<accession>A0A1W9P0T5</accession>
<keyword evidence="4 13" id="KW-0963">Cytoplasm</keyword>
<dbReference type="GO" id="GO:0005737">
    <property type="term" value="C:cytoplasm"/>
    <property type="evidence" value="ECO:0007669"/>
    <property type="project" value="UniProtKB-SubCell"/>
</dbReference>
<dbReference type="InterPro" id="IPR045864">
    <property type="entry name" value="aa-tRNA-synth_II/BPL/LPL"/>
</dbReference>
<evidence type="ECO:0000259" key="14">
    <source>
        <dbReference type="PROSITE" id="PS50862"/>
    </source>
</evidence>
<dbReference type="CDD" id="cd00496">
    <property type="entry name" value="PheRS_alpha_core"/>
    <property type="match status" value="1"/>
</dbReference>
<dbReference type="GO" id="GO:0005524">
    <property type="term" value="F:ATP binding"/>
    <property type="evidence" value="ECO:0007669"/>
    <property type="project" value="UniProtKB-UniRule"/>
</dbReference>
<keyword evidence="5 13" id="KW-0436">Ligase</keyword>
<organism evidence="15 16">
    <name type="scientific">candidate division CPR3 bacterium 4484_211</name>
    <dbReference type="NCBI Taxonomy" id="1968527"/>
    <lineage>
        <taxon>Bacteria</taxon>
        <taxon>Bacteria division CPR3</taxon>
    </lineage>
</organism>
<keyword evidence="11 13" id="KW-0030">Aminoacyl-tRNA synthetase</keyword>
<comment type="catalytic activity">
    <reaction evidence="12 13">
        <text>tRNA(Phe) + L-phenylalanine + ATP = L-phenylalanyl-tRNA(Phe) + AMP + diphosphate + H(+)</text>
        <dbReference type="Rhea" id="RHEA:19413"/>
        <dbReference type="Rhea" id="RHEA-COMP:9668"/>
        <dbReference type="Rhea" id="RHEA-COMP:9699"/>
        <dbReference type="ChEBI" id="CHEBI:15378"/>
        <dbReference type="ChEBI" id="CHEBI:30616"/>
        <dbReference type="ChEBI" id="CHEBI:33019"/>
        <dbReference type="ChEBI" id="CHEBI:58095"/>
        <dbReference type="ChEBI" id="CHEBI:78442"/>
        <dbReference type="ChEBI" id="CHEBI:78531"/>
        <dbReference type="ChEBI" id="CHEBI:456215"/>
        <dbReference type="EC" id="6.1.1.20"/>
    </reaction>
</comment>
<dbReference type="PANTHER" id="PTHR11538:SF41">
    <property type="entry name" value="PHENYLALANINE--TRNA LIGASE, MITOCHONDRIAL"/>
    <property type="match status" value="1"/>
</dbReference>
<dbReference type="InterPro" id="IPR022911">
    <property type="entry name" value="Phe_tRNA_ligase_alpha1_bac"/>
</dbReference>
<dbReference type="GO" id="GO:0004826">
    <property type="term" value="F:phenylalanine-tRNA ligase activity"/>
    <property type="evidence" value="ECO:0007669"/>
    <property type="project" value="UniProtKB-UniRule"/>
</dbReference>
<dbReference type="SUPFAM" id="SSF46589">
    <property type="entry name" value="tRNA-binding arm"/>
    <property type="match status" value="1"/>
</dbReference>
<dbReference type="NCBIfam" id="TIGR00468">
    <property type="entry name" value="pheS"/>
    <property type="match status" value="1"/>
</dbReference>
<dbReference type="InterPro" id="IPR004188">
    <property type="entry name" value="Phe-tRNA_ligase_II_N"/>
</dbReference>
<keyword evidence="10 13" id="KW-0648">Protein biosynthesis</keyword>
<proteinExistence type="inferred from homology"/>
<protein>
    <recommendedName>
        <fullName evidence="13">Phenylalanine--tRNA ligase alpha subunit</fullName>
        <ecNumber evidence="13">6.1.1.20</ecNumber>
    </recommendedName>
    <alternativeName>
        <fullName evidence="13">Phenylalanyl-tRNA synthetase alpha subunit</fullName>
        <shortName evidence="13">PheRS</shortName>
    </alternativeName>
</protein>
<dbReference type="Proteomes" id="UP000192520">
    <property type="component" value="Unassembled WGS sequence"/>
</dbReference>
<evidence type="ECO:0000256" key="7">
    <source>
        <dbReference type="ARBA" id="ARBA00022741"/>
    </source>
</evidence>
<dbReference type="AlphaFoldDB" id="A0A1W9P0T5"/>
<keyword evidence="7 13" id="KW-0547">Nucleotide-binding</keyword>
<evidence type="ECO:0000256" key="1">
    <source>
        <dbReference type="ARBA" id="ARBA00004496"/>
    </source>
</evidence>
<feature type="domain" description="Aminoacyl-transfer RNA synthetases class-II family profile" evidence="14">
    <location>
        <begin position="114"/>
        <end position="347"/>
    </location>
</feature>
<feature type="binding site" evidence="13">
    <location>
        <position position="257"/>
    </location>
    <ligand>
        <name>Mg(2+)</name>
        <dbReference type="ChEBI" id="CHEBI:18420"/>
        <note>shared with beta subunit</note>
    </ligand>
</feature>
<dbReference type="GO" id="GO:0000049">
    <property type="term" value="F:tRNA binding"/>
    <property type="evidence" value="ECO:0007669"/>
    <property type="project" value="InterPro"/>
</dbReference>
<dbReference type="EMBL" id="MZGJ01000004">
    <property type="protein sequence ID" value="OQX51383.1"/>
    <property type="molecule type" value="Genomic_DNA"/>
</dbReference>
<evidence type="ECO:0000256" key="6">
    <source>
        <dbReference type="ARBA" id="ARBA00022723"/>
    </source>
</evidence>
<comment type="cofactor">
    <cofactor evidence="13">
        <name>Mg(2+)</name>
        <dbReference type="ChEBI" id="CHEBI:18420"/>
    </cofactor>
    <text evidence="13">Binds 2 magnesium ions per tetramer.</text>
</comment>
<reference evidence="16" key="1">
    <citation type="submission" date="2017-03" db="EMBL/GenBank/DDBJ databases">
        <title>Novel pathways for hydrocarbon cycling and metabolic interdependencies in hydrothermal sediment communities.</title>
        <authorList>
            <person name="Dombrowski N."/>
            <person name="Seitz K."/>
            <person name="Teske A."/>
            <person name="Baker B."/>
        </authorList>
    </citation>
    <scope>NUCLEOTIDE SEQUENCE [LARGE SCALE GENOMIC DNA]</scope>
</reference>
<dbReference type="PROSITE" id="PS50862">
    <property type="entry name" value="AA_TRNA_LIGASE_II"/>
    <property type="match status" value="1"/>
</dbReference>
<dbReference type="GO" id="GO:0000287">
    <property type="term" value="F:magnesium ion binding"/>
    <property type="evidence" value="ECO:0007669"/>
    <property type="project" value="UniProtKB-UniRule"/>
</dbReference>
<dbReference type="Gene3D" id="3.30.930.10">
    <property type="entry name" value="Bira Bifunctional Protein, Domain 2"/>
    <property type="match status" value="1"/>
</dbReference>
<evidence type="ECO:0000256" key="5">
    <source>
        <dbReference type="ARBA" id="ARBA00022598"/>
    </source>
</evidence>
<evidence type="ECO:0000256" key="8">
    <source>
        <dbReference type="ARBA" id="ARBA00022840"/>
    </source>
</evidence>
<evidence type="ECO:0000256" key="3">
    <source>
        <dbReference type="ARBA" id="ARBA00011209"/>
    </source>
</evidence>
<evidence type="ECO:0000313" key="15">
    <source>
        <dbReference type="EMBL" id="OQX51383.1"/>
    </source>
</evidence>
<dbReference type="HAMAP" id="MF_00281">
    <property type="entry name" value="Phe_tRNA_synth_alpha1"/>
    <property type="match status" value="1"/>
</dbReference>
<evidence type="ECO:0000256" key="12">
    <source>
        <dbReference type="ARBA" id="ARBA00049255"/>
    </source>
</evidence>
<evidence type="ECO:0000256" key="4">
    <source>
        <dbReference type="ARBA" id="ARBA00022490"/>
    </source>
</evidence>
<gene>
    <name evidence="13" type="primary">pheS</name>
    <name evidence="15" type="ORF">B5M47_00820</name>
</gene>
<keyword evidence="8 13" id="KW-0067">ATP-binding</keyword>
<dbReference type="InterPro" id="IPR010978">
    <property type="entry name" value="tRNA-bd_arm"/>
</dbReference>
<keyword evidence="6 13" id="KW-0479">Metal-binding</keyword>
<dbReference type="PANTHER" id="PTHR11538">
    <property type="entry name" value="PHENYLALANYL-TRNA SYNTHETASE"/>
    <property type="match status" value="1"/>
</dbReference>
<dbReference type="GO" id="GO:0006432">
    <property type="term" value="P:phenylalanyl-tRNA aminoacylation"/>
    <property type="evidence" value="ECO:0007669"/>
    <property type="project" value="UniProtKB-UniRule"/>
</dbReference>
<evidence type="ECO:0000256" key="13">
    <source>
        <dbReference type="HAMAP-Rule" id="MF_00281"/>
    </source>
</evidence>
<evidence type="ECO:0000256" key="11">
    <source>
        <dbReference type="ARBA" id="ARBA00023146"/>
    </source>
</evidence>